<dbReference type="EMBL" id="CABFNO020001300">
    <property type="protein sequence ID" value="CAG9978689.1"/>
    <property type="molecule type" value="Genomic_DNA"/>
</dbReference>
<feature type="domain" description="Globin-sensor" evidence="2">
    <location>
        <begin position="19"/>
        <end position="198"/>
    </location>
</feature>
<keyword evidence="4" id="KW-1185">Reference proteome</keyword>
<comment type="caution">
    <text evidence="3">The sequence shown here is derived from an EMBL/GenBank/DDBJ whole genome shotgun (WGS) entry which is preliminary data.</text>
</comment>
<accession>A0A9N9U493</accession>
<dbReference type="Proteomes" id="UP000754883">
    <property type="component" value="Unassembled WGS sequence"/>
</dbReference>
<reference evidence="3" key="1">
    <citation type="submission" date="2021-10" db="EMBL/GenBank/DDBJ databases">
        <authorList>
            <person name="Piombo E."/>
        </authorList>
    </citation>
    <scope>NUCLEOTIDE SEQUENCE</scope>
</reference>
<dbReference type="PANTHER" id="PTHR42071">
    <property type="entry name" value="PROTOGLOBIN DOMAIN-CONTAINING PROTEIN"/>
    <property type="match status" value="1"/>
</dbReference>
<protein>
    <recommendedName>
        <fullName evidence="2">Globin-sensor domain-containing protein</fullName>
    </recommendedName>
</protein>
<feature type="region of interest" description="Disordered" evidence="1">
    <location>
        <begin position="200"/>
        <end position="250"/>
    </location>
</feature>
<dbReference type="PANTHER" id="PTHR42071:SF1">
    <property type="entry name" value="GLOBIN-SENSOR DOMAIN-CONTAINING PROTEIN"/>
    <property type="match status" value="1"/>
</dbReference>
<dbReference type="GO" id="GO:0019825">
    <property type="term" value="F:oxygen binding"/>
    <property type="evidence" value="ECO:0007669"/>
    <property type="project" value="InterPro"/>
</dbReference>
<evidence type="ECO:0000259" key="2">
    <source>
        <dbReference type="Pfam" id="PF11563"/>
    </source>
</evidence>
<feature type="compositionally biased region" description="Polar residues" evidence="1">
    <location>
        <begin position="203"/>
        <end position="244"/>
    </location>
</feature>
<organism evidence="3 4">
    <name type="scientific">Clonostachys byssicola</name>
    <dbReference type="NCBI Taxonomy" id="160290"/>
    <lineage>
        <taxon>Eukaryota</taxon>
        <taxon>Fungi</taxon>
        <taxon>Dikarya</taxon>
        <taxon>Ascomycota</taxon>
        <taxon>Pezizomycotina</taxon>
        <taxon>Sordariomycetes</taxon>
        <taxon>Hypocreomycetidae</taxon>
        <taxon>Hypocreales</taxon>
        <taxon>Bionectriaceae</taxon>
        <taxon>Clonostachys</taxon>
    </lineage>
</organism>
<dbReference type="InterPro" id="IPR044398">
    <property type="entry name" value="Globin-sensor_dom"/>
</dbReference>
<evidence type="ECO:0000313" key="3">
    <source>
        <dbReference type="EMBL" id="CAG9978689.1"/>
    </source>
</evidence>
<dbReference type="GO" id="GO:0020037">
    <property type="term" value="F:heme binding"/>
    <property type="evidence" value="ECO:0007669"/>
    <property type="project" value="InterPro"/>
</dbReference>
<evidence type="ECO:0000256" key="1">
    <source>
        <dbReference type="SAM" id="MobiDB-lite"/>
    </source>
</evidence>
<gene>
    <name evidence="3" type="ORF">CBYS24578_00009339</name>
</gene>
<dbReference type="AlphaFoldDB" id="A0A9N9U493"/>
<sequence>MKSYEPEHIDRKSLYTNLEARIDYLHRFLDFNENDIEALAFGSKFVQDIIPAVVHIVYQKLLQFDITARAFETRDTRSEEPIKNGIIDVDSAIVQERKMFLNAYLKKMCSDQSQMEFWEYLDQVGAMHVGLHKQRPLRIEYIHINATLCVIQHVLTEAILSHNALPMSRRTAMVVAISKVIWIQNDLFAKWCVRDGEEFNAEGETTQPAPSMSQISPPKSTTSDGQQAGTCPFSGMTQAMQGLSTGPPAH</sequence>
<proteinExistence type="predicted"/>
<dbReference type="Gene3D" id="1.10.490.10">
    <property type="entry name" value="Globins"/>
    <property type="match status" value="1"/>
</dbReference>
<dbReference type="InterPro" id="IPR012292">
    <property type="entry name" value="Globin/Proto"/>
</dbReference>
<dbReference type="Pfam" id="PF11563">
    <property type="entry name" value="Protoglobin"/>
    <property type="match status" value="1"/>
</dbReference>
<evidence type="ECO:0000313" key="4">
    <source>
        <dbReference type="Proteomes" id="UP000754883"/>
    </source>
</evidence>
<name>A0A9N9U493_9HYPO</name>
<dbReference type="OrthoDB" id="10027058at2759"/>